<keyword evidence="2" id="KW-1185">Reference proteome</keyword>
<protein>
    <submittedName>
        <fullName evidence="1">Uncharacterized protein</fullName>
    </submittedName>
</protein>
<evidence type="ECO:0000313" key="2">
    <source>
        <dbReference type="Proteomes" id="UP000653493"/>
    </source>
</evidence>
<evidence type="ECO:0000313" key="1">
    <source>
        <dbReference type="EMBL" id="GGS55537.1"/>
    </source>
</evidence>
<reference evidence="1" key="1">
    <citation type="journal article" date="2014" name="Int. J. Syst. Evol. Microbiol.">
        <title>Complete genome sequence of Corynebacterium casei LMG S-19264T (=DSM 44701T), isolated from a smear-ripened cheese.</title>
        <authorList>
            <consortium name="US DOE Joint Genome Institute (JGI-PGF)"/>
            <person name="Walter F."/>
            <person name="Albersmeier A."/>
            <person name="Kalinowski J."/>
            <person name="Ruckert C."/>
        </authorList>
    </citation>
    <scope>NUCLEOTIDE SEQUENCE</scope>
    <source>
        <strain evidence="1">JCM 4234</strain>
    </source>
</reference>
<accession>A0A918LIS3</accession>
<name>A0A918LIS3_STRGD</name>
<sequence length="123" mass="12917">MTRRRTRHVLTTAVLGAATLAGLTVTGQPASATAFPWGISLYTGSGLTGTQTVVDLDDTSCHNLSEPALSAVDVSDSDLYAYYNPDCRTGLPGQSGDSYVIVGSLHSAEFALPVVSYRVVHNN</sequence>
<proteinExistence type="predicted"/>
<comment type="caution">
    <text evidence="1">The sequence shown here is derived from an EMBL/GenBank/DDBJ whole genome shotgun (WGS) entry which is preliminary data.</text>
</comment>
<organism evidence="1 2">
    <name type="scientific">Streptomyces griseoviridis</name>
    <dbReference type="NCBI Taxonomy" id="45398"/>
    <lineage>
        <taxon>Bacteria</taxon>
        <taxon>Bacillati</taxon>
        <taxon>Actinomycetota</taxon>
        <taxon>Actinomycetes</taxon>
        <taxon>Kitasatosporales</taxon>
        <taxon>Streptomycetaceae</taxon>
        <taxon>Streptomyces</taxon>
    </lineage>
</organism>
<dbReference type="AlphaFoldDB" id="A0A918LIS3"/>
<dbReference type="Proteomes" id="UP000653493">
    <property type="component" value="Unassembled WGS sequence"/>
</dbReference>
<gene>
    <name evidence="1" type="ORF">GCM10010238_51180</name>
</gene>
<reference evidence="1" key="2">
    <citation type="submission" date="2020-09" db="EMBL/GenBank/DDBJ databases">
        <authorList>
            <person name="Sun Q."/>
            <person name="Ohkuma M."/>
        </authorList>
    </citation>
    <scope>NUCLEOTIDE SEQUENCE</scope>
    <source>
        <strain evidence="1">JCM 4234</strain>
    </source>
</reference>
<dbReference type="EMBL" id="BMSL01000019">
    <property type="protein sequence ID" value="GGS55537.1"/>
    <property type="molecule type" value="Genomic_DNA"/>
</dbReference>